<evidence type="ECO:0000313" key="2">
    <source>
        <dbReference type="Proteomes" id="UP001163835"/>
    </source>
</evidence>
<dbReference type="Proteomes" id="UP001163835">
    <property type="component" value="Unassembled WGS sequence"/>
</dbReference>
<organism evidence="1 2">
    <name type="scientific">Lentinula aff. lateritia</name>
    <dbReference type="NCBI Taxonomy" id="2804960"/>
    <lineage>
        <taxon>Eukaryota</taxon>
        <taxon>Fungi</taxon>
        <taxon>Dikarya</taxon>
        <taxon>Basidiomycota</taxon>
        <taxon>Agaricomycotina</taxon>
        <taxon>Agaricomycetes</taxon>
        <taxon>Agaricomycetidae</taxon>
        <taxon>Agaricales</taxon>
        <taxon>Marasmiineae</taxon>
        <taxon>Omphalotaceae</taxon>
        <taxon>Lentinula</taxon>
    </lineage>
</organism>
<dbReference type="EMBL" id="MU795748">
    <property type="protein sequence ID" value="KAJ3804937.1"/>
    <property type="molecule type" value="Genomic_DNA"/>
</dbReference>
<sequence length="60" mass="6943">LLHIAASIKATGPVWCYWAFPMEWYCGTIQPAICSKRFPFAALSRYVLEDARLTQIKVFY</sequence>
<keyword evidence="2" id="KW-1185">Reference proteome</keyword>
<gene>
    <name evidence="1" type="ORF">F5876DRAFT_27882</name>
</gene>
<protein>
    <submittedName>
        <fullName evidence="1">Uncharacterized protein</fullName>
    </submittedName>
</protein>
<name>A0ACC1TK02_9AGAR</name>
<comment type="caution">
    <text evidence="1">The sequence shown here is derived from an EMBL/GenBank/DDBJ whole genome shotgun (WGS) entry which is preliminary data.</text>
</comment>
<evidence type="ECO:0000313" key="1">
    <source>
        <dbReference type="EMBL" id="KAJ3804937.1"/>
    </source>
</evidence>
<reference evidence="1" key="1">
    <citation type="submission" date="2022-09" db="EMBL/GenBank/DDBJ databases">
        <title>A Global Phylogenomic Analysis of the Shiitake Genus Lentinula.</title>
        <authorList>
            <consortium name="DOE Joint Genome Institute"/>
            <person name="Sierra-Patev S."/>
            <person name="Min B."/>
            <person name="Naranjo-Ortiz M."/>
            <person name="Looney B."/>
            <person name="Konkel Z."/>
            <person name="Slot J.C."/>
            <person name="Sakamoto Y."/>
            <person name="Steenwyk J.L."/>
            <person name="Rokas A."/>
            <person name="Carro J."/>
            <person name="Camarero S."/>
            <person name="Ferreira P."/>
            <person name="Molpeceres G."/>
            <person name="Ruiz-Duenas F.J."/>
            <person name="Serrano A."/>
            <person name="Henrissat B."/>
            <person name="Drula E."/>
            <person name="Hughes K.W."/>
            <person name="Mata J.L."/>
            <person name="Ishikawa N.K."/>
            <person name="Vargas-Isla R."/>
            <person name="Ushijima S."/>
            <person name="Smith C.A."/>
            <person name="Ahrendt S."/>
            <person name="Andreopoulos W."/>
            <person name="He G."/>
            <person name="Labutti K."/>
            <person name="Lipzen A."/>
            <person name="Ng V."/>
            <person name="Riley R."/>
            <person name="Sandor L."/>
            <person name="Barry K."/>
            <person name="Martinez A.T."/>
            <person name="Xiao Y."/>
            <person name="Gibbons J.G."/>
            <person name="Terashima K."/>
            <person name="Grigoriev I.V."/>
            <person name="Hibbett D.S."/>
        </authorList>
    </citation>
    <scope>NUCLEOTIDE SEQUENCE</scope>
    <source>
        <strain evidence="1">TMI1499</strain>
    </source>
</reference>
<accession>A0ACC1TK02</accession>
<proteinExistence type="predicted"/>
<feature type="non-terminal residue" evidence="1">
    <location>
        <position position="1"/>
    </location>
</feature>
<feature type="non-terminal residue" evidence="1">
    <location>
        <position position="60"/>
    </location>
</feature>